<keyword evidence="2" id="KW-0677">Repeat</keyword>
<organism evidence="8 9">
    <name type="scientific">Protopolystoma xenopodis</name>
    <dbReference type="NCBI Taxonomy" id="117903"/>
    <lineage>
        <taxon>Eukaryota</taxon>
        <taxon>Metazoa</taxon>
        <taxon>Spiralia</taxon>
        <taxon>Lophotrochozoa</taxon>
        <taxon>Platyhelminthes</taxon>
        <taxon>Monogenea</taxon>
        <taxon>Polyopisthocotylea</taxon>
        <taxon>Polystomatidea</taxon>
        <taxon>Polystomatidae</taxon>
        <taxon>Protopolystoma</taxon>
    </lineage>
</organism>
<dbReference type="AlphaFoldDB" id="A0A448XCT1"/>
<evidence type="ECO:0000256" key="6">
    <source>
        <dbReference type="SAM" id="MobiDB-lite"/>
    </source>
</evidence>
<keyword evidence="9" id="KW-1185">Reference proteome</keyword>
<dbReference type="Proteomes" id="UP000784294">
    <property type="component" value="Unassembled WGS sequence"/>
</dbReference>
<evidence type="ECO:0000313" key="8">
    <source>
        <dbReference type="EMBL" id="VEL33846.1"/>
    </source>
</evidence>
<evidence type="ECO:0000313" key="9">
    <source>
        <dbReference type="Proteomes" id="UP000784294"/>
    </source>
</evidence>
<dbReference type="Pfam" id="PF00096">
    <property type="entry name" value="zf-C2H2"/>
    <property type="match status" value="2"/>
</dbReference>
<evidence type="ECO:0000256" key="4">
    <source>
        <dbReference type="ARBA" id="ARBA00022833"/>
    </source>
</evidence>
<dbReference type="InterPro" id="IPR036236">
    <property type="entry name" value="Znf_C2H2_sf"/>
</dbReference>
<name>A0A448XCT1_9PLAT</name>
<feature type="compositionally biased region" description="Basic residues" evidence="6">
    <location>
        <begin position="43"/>
        <end position="57"/>
    </location>
</feature>
<dbReference type="FunFam" id="3.30.160.60:FF:000109">
    <property type="entry name" value="Transcriptional repressor protein YY1"/>
    <property type="match status" value="1"/>
</dbReference>
<keyword evidence="4" id="KW-0862">Zinc</keyword>
<dbReference type="SUPFAM" id="SSF57667">
    <property type="entry name" value="beta-beta-alpha zinc fingers"/>
    <property type="match status" value="1"/>
</dbReference>
<comment type="caution">
    <text evidence="8">The sequence shown here is derived from an EMBL/GenBank/DDBJ whole genome shotgun (WGS) entry which is preliminary data.</text>
</comment>
<evidence type="ECO:0000256" key="5">
    <source>
        <dbReference type="PROSITE-ProRule" id="PRU00042"/>
    </source>
</evidence>
<dbReference type="PROSITE" id="PS50157">
    <property type="entry name" value="ZINC_FINGER_C2H2_2"/>
    <property type="match status" value="2"/>
</dbReference>
<reference evidence="8" key="1">
    <citation type="submission" date="2018-11" db="EMBL/GenBank/DDBJ databases">
        <authorList>
            <consortium name="Pathogen Informatics"/>
        </authorList>
    </citation>
    <scope>NUCLEOTIDE SEQUENCE</scope>
</reference>
<feature type="domain" description="C2H2-type" evidence="7">
    <location>
        <begin position="138"/>
        <end position="162"/>
    </location>
</feature>
<accession>A0A448XCT1</accession>
<sequence length="210" mass="20968">MAVTTSPDSGRHASPLSPLSPHQQLNLHHTSTHLGPSGQAHAGSHHHHPHAHHHPHMRVASSLADSAVSGSGGVNSGHSGLSLMGLVGHVLAASAGAGSSAGGAISVGNGGNGPSGGGCGVPGTGGNGGGGGGLLRSVACPQLGCGKAFRDTAAMRKHLHTHGPRVHICAECGKAFVESSKLKRHQLVHTGEKPFQCTFEAGIFNLFCPI</sequence>
<dbReference type="GO" id="GO:0000785">
    <property type="term" value="C:chromatin"/>
    <property type="evidence" value="ECO:0007669"/>
    <property type="project" value="TreeGrafter"/>
</dbReference>
<dbReference type="PANTHER" id="PTHR14003:SF19">
    <property type="entry name" value="YY2 TRANSCRIPTION FACTOR"/>
    <property type="match status" value="1"/>
</dbReference>
<dbReference type="Gene3D" id="3.30.160.60">
    <property type="entry name" value="Classic Zinc Finger"/>
    <property type="match status" value="2"/>
</dbReference>
<proteinExistence type="predicted"/>
<evidence type="ECO:0000256" key="2">
    <source>
        <dbReference type="ARBA" id="ARBA00022737"/>
    </source>
</evidence>
<dbReference type="EMBL" id="CAAALY010246535">
    <property type="protein sequence ID" value="VEL33846.1"/>
    <property type="molecule type" value="Genomic_DNA"/>
</dbReference>
<dbReference type="InterPro" id="IPR013087">
    <property type="entry name" value="Znf_C2H2_type"/>
</dbReference>
<dbReference type="PROSITE" id="PS00028">
    <property type="entry name" value="ZINC_FINGER_C2H2_1"/>
    <property type="match status" value="1"/>
</dbReference>
<feature type="compositionally biased region" description="Polar residues" evidence="6">
    <location>
        <begin position="20"/>
        <end position="34"/>
    </location>
</feature>
<evidence type="ECO:0000256" key="3">
    <source>
        <dbReference type="ARBA" id="ARBA00022771"/>
    </source>
</evidence>
<dbReference type="SMART" id="SM00355">
    <property type="entry name" value="ZnF_C2H2"/>
    <property type="match status" value="2"/>
</dbReference>
<evidence type="ECO:0000256" key="1">
    <source>
        <dbReference type="ARBA" id="ARBA00022723"/>
    </source>
</evidence>
<dbReference type="OrthoDB" id="10264072at2759"/>
<dbReference type="GO" id="GO:0000978">
    <property type="term" value="F:RNA polymerase II cis-regulatory region sequence-specific DNA binding"/>
    <property type="evidence" value="ECO:0007669"/>
    <property type="project" value="TreeGrafter"/>
</dbReference>
<dbReference type="GO" id="GO:0005667">
    <property type="term" value="C:transcription regulator complex"/>
    <property type="evidence" value="ECO:0007669"/>
    <property type="project" value="TreeGrafter"/>
</dbReference>
<feature type="domain" description="C2H2-type" evidence="7">
    <location>
        <begin position="167"/>
        <end position="194"/>
    </location>
</feature>
<protein>
    <recommendedName>
        <fullName evidence="7">C2H2-type domain-containing protein</fullName>
    </recommendedName>
</protein>
<dbReference type="GO" id="GO:0008270">
    <property type="term" value="F:zinc ion binding"/>
    <property type="evidence" value="ECO:0007669"/>
    <property type="project" value="UniProtKB-KW"/>
</dbReference>
<feature type="region of interest" description="Disordered" evidence="6">
    <location>
        <begin position="1"/>
        <end position="74"/>
    </location>
</feature>
<gene>
    <name evidence="8" type="ORF">PXEA_LOCUS27286</name>
</gene>
<dbReference type="GO" id="GO:0000981">
    <property type="term" value="F:DNA-binding transcription factor activity, RNA polymerase II-specific"/>
    <property type="evidence" value="ECO:0007669"/>
    <property type="project" value="TreeGrafter"/>
</dbReference>
<dbReference type="PANTHER" id="PTHR14003">
    <property type="entry name" value="TRANSCRIPTIONAL REPRESSOR PROTEIN YY"/>
    <property type="match status" value="1"/>
</dbReference>
<keyword evidence="1" id="KW-0479">Metal-binding</keyword>
<keyword evidence="3 5" id="KW-0863">Zinc-finger</keyword>
<feature type="compositionally biased region" description="Low complexity" evidence="6">
    <location>
        <begin position="59"/>
        <end position="69"/>
    </location>
</feature>
<evidence type="ECO:0000259" key="7">
    <source>
        <dbReference type="PROSITE" id="PS50157"/>
    </source>
</evidence>
<dbReference type="GO" id="GO:0031519">
    <property type="term" value="C:PcG protein complex"/>
    <property type="evidence" value="ECO:0007669"/>
    <property type="project" value="TreeGrafter"/>
</dbReference>